<dbReference type="EMBL" id="JBHTCT010000011">
    <property type="protein sequence ID" value="MFC7364525.1"/>
    <property type="molecule type" value="Genomic_DNA"/>
</dbReference>
<proteinExistence type="predicted"/>
<evidence type="ECO:0000313" key="2">
    <source>
        <dbReference type="Proteomes" id="UP001596483"/>
    </source>
</evidence>
<name>A0ABW2NF37_9BACL</name>
<accession>A0ABW2NF37</accession>
<sequence length="153" mass="17941">MTQGIFVLQTLVEKIRNSYHGANTAHSILVDSEHYTEEKPYELAMAMMNNSAIYITAAQAYYDQNEIVHGFSEITAYFDAFFDLQNELFEVLEVKERNLSWFQSRYDRFSNAIGDIEQLMKRENDNFQVLQEEKRTNSKAYKENAHKFISKGK</sequence>
<evidence type="ECO:0000313" key="1">
    <source>
        <dbReference type="EMBL" id="MFC7364525.1"/>
    </source>
</evidence>
<dbReference type="RefSeq" id="WP_157297358.1">
    <property type="nucleotide sequence ID" value="NZ_JBHTCT010000011.1"/>
</dbReference>
<protein>
    <submittedName>
        <fullName evidence="1">Uncharacterized protein</fullName>
    </submittedName>
</protein>
<organism evidence="1 2">
    <name type="scientific">Bhargavaea changchunensis</name>
    <dbReference type="NCBI Taxonomy" id="2134037"/>
    <lineage>
        <taxon>Bacteria</taxon>
        <taxon>Bacillati</taxon>
        <taxon>Bacillota</taxon>
        <taxon>Bacilli</taxon>
        <taxon>Bacillales</taxon>
        <taxon>Caryophanaceae</taxon>
        <taxon>Bhargavaea</taxon>
    </lineage>
</organism>
<keyword evidence="2" id="KW-1185">Reference proteome</keyword>
<gene>
    <name evidence="1" type="ORF">ACFQQH_05215</name>
</gene>
<comment type="caution">
    <text evidence="1">The sequence shown here is derived from an EMBL/GenBank/DDBJ whole genome shotgun (WGS) entry which is preliminary data.</text>
</comment>
<dbReference type="Proteomes" id="UP001596483">
    <property type="component" value="Unassembled WGS sequence"/>
</dbReference>
<reference evidence="2" key="1">
    <citation type="journal article" date="2019" name="Int. J. Syst. Evol. Microbiol.">
        <title>The Global Catalogue of Microorganisms (GCM) 10K type strain sequencing project: providing services to taxonomists for standard genome sequencing and annotation.</title>
        <authorList>
            <consortium name="The Broad Institute Genomics Platform"/>
            <consortium name="The Broad Institute Genome Sequencing Center for Infectious Disease"/>
            <person name="Wu L."/>
            <person name="Ma J."/>
        </authorList>
    </citation>
    <scope>NUCLEOTIDE SEQUENCE [LARGE SCALE GENOMIC DNA]</scope>
    <source>
        <strain evidence="2">JCM 4738</strain>
    </source>
</reference>